<accession>A0A2R6NVX8</accession>
<dbReference type="Proteomes" id="UP000186601">
    <property type="component" value="Unassembled WGS sequence"/>
</dbReference>
<reference evidence="1 2" key="1">
    <citation type="submission" date="2018-02" db="EMBL/GenBank/DDBJ databases">
        <title>Genome sequence of the basidiomycete white-rot fungus Phlebia centrifuga.</title>
        <authorList>
            <person name="Granchi Z."/>
            <person name="Peng M."/>
            <person name="de Vries R.P."/>
            <person name="Hilden K."/>
            <person name="Makela M.R."/>
            <person name="Grigoriev I."/>
            <person name="Riley R."/>
        </authorList>
    </citation>
    <scope>NUCLEOTIDE SEQUENCE [LARGE SCALE GENOMIC DNA]</scope>
    <source>
        <strain evidence="1 2">FBCC195</strain>
    </source>
</reference>
<organism evidence="1 2">
    <name type="scientific">Hermanssonia centrifuga</name>
    <dbReference type="NCBI Taxonomy" id="98765"/>
    <lineage>
        <taxon>Eukaryota</taxon>
        <taxon>Fungi</taxon>
        <taxon>Dikarya</taxon>
        <taxon>Basidiomycota</taxon>
        <taxon>Agaricomycotina</taxon>
        <taxon>Agaricomycetes</taxon>
        <taxon>Polyporales</taxon>
        <taxon>Meruliaceae</taxon>
        <taxon>Hermanssonia</taxon>
    </lineage>
</organism>
<comment type="caution">
    <text evidence="1">The sequence shown here is derived from an EMBL/GenBank/DDBJ whole genome shotgun (WGS) entry which is preliminary data.</text>
</comment>
<proteinExistence type="predicted"/>
<dbReference type="EMBL" id="MLYV02000769">
    <property type="protein sequence ID" value="PSR77888.1"/>
    <property type="molecule type" value="Genomic_DNA"/>
</dbReference>
<dbReference type="AlphaFoldDB" id="A0A2R6NVX8"/>
<name>A0A2R6NVX8_9APHY</name>
<evidence type="ECO:0000313" key="1">
    <source>
        <dbReference type="EMBL" id="PSR77888.1"/>
    </source>
</evidence>
<sequence length="96" mass="11038">MLPKIEYTLIVDIDCTQLEILRREDYKLCLVKRTSAQVNVIWQAVFPFLKNTFKWTADYQVFGASSFTPDASVEVETDSIPIESNLGKQWYGIKTA</sequence>
<keyword evidence="2" id="KW-1185">Reference proteome</keyword>
<protein>
    <submittedName>
        <fullName evidence="1">Uncharacterized protein</fullName>
    </submittedName>
</protein>
<gene>
    <name evidence="1" type="ORF">PHLCEN_2v7668</name>
</gene>
<evidence type="ECO:0000313" key="2">
    <source>
        <dbReference type="Proteomes" id="UP000186601"/>
    </source>
</evidence>